<keyword evidence="2" id="KW-1185">Reference proteome</keyword>
<dbReference type="InterPro" id="IPR036291">
    <property type="entry name" value="NAD(P)-bd_dom_sf"/>
</dbReference>
<dbReference type="Gene3D" id="3.40.50.720">
    <property type="entry name" value="NAD(P)-binding Rossmann-like Domain"/>
    <property type="match status" value="1"/>
</dbReference>
<protein>
    <submittedName>
        <fullName evidence="1">SDR family NAD(P)-dependent oxidoreductase</fullName>
    </submittedName>
</protein>
<dbReference type="RefSeq" id="WP_131259624.1">
    <property type="nucleotide sequence ID" value="NZ_JBHSUS010000001.1"/>
</dbReference>
<name>A0ABW1XMR0_9ALTE</name>
<dbReference type="InterPro" id="IPR002347">
    <property type="entry name" value="SDR_fam"/>
</dbReference>
<dbReference type="InterPro" id="IPR051468">
    <property type="entry name" value="Fungal_SecMetab_SDRs"/>
</dbReference>
<dbReference type="PRINTS" id="PR00081">
    <property type="entry name" value="GDHRDH"/>
</dbReference>
<organism evidence="1 2">
    <name type="scientific">Pseudobowmanella zhangzhouensis</name>
    <dbReference type="NCBI Taxonomy" id="1537679"/>
    <lineage>
        <taxon>Bacteria</taxon>
        <taxon>Pseudomonadati</taxon>
        <taxon>Pseudomonadota</taxon>
        <taxon>Gammaproteobacteria</taxon>
        <taxon>Alteromonadales</taxon>
        <taxon>Alteromonadaceae</taxon>
    </lineage>
</organism>
<dbReference type="Proteomes" id="UP001596364">
    <property type="component" value="Unassembled WGS sequence"/>
</dbReference>
<comment type="caution">
    <text evidence="1">The sequence shown here is derived from an EMBL/GenBank/DDBJ whole genome shotgun (WGS) entry which is preliminary data.</text>
</comment>
<dbReference type="SUPFAM" id="SSF51735">
    <property type="entry name" value="NAD(P)-binding Rossmann-fold domains"/>
    <property type="match status" value="1"/>
</dbReference>
<dbReference type="EMBL" id="JBHSUS010000001">
    <property type="protein sequence ID" value="MFC6440667.1"/>
    <property type="molecule type" value="Genomic_DNA"/>
</dbReference>
<gene>
    <name evidence="1" type="ORF">ACFP85_10985</name>
</gene>
<proteinExistence type="predicted"/>
<reference evidence="2" key="1">
    <citation type="journal article" date="2019" name="Int. J. Syst. Evol. Microbiol.">
        <title>The Global Catalogue of Microorganisms (GCM) 10K type strain sequencing project: providing services to taxonomists for standard genome sequencing and annotation.</title>
        <authorList>
            <consortium name="The Broad Institute Genomics Platform"/>
            <consortium name="The Broad Institute Genome Sequencing Center for Infectious Disease"/>
            <person name="Wu L."/>
            <person name="Ma J."/>
        </authorList>
    </citation>
    <scope>NUCLEOTIDE SEQUENCE [LARGE SCALE GENOMIC DNA]</scope>
    <source>
        <strain evidence="2">CGMCC 1.16031</strain>
    </source>
</reference>
<dbReference type="PANTHER" id="PTHR43544">
    <property type="entry name" value="SHORT-CHAIN DEHYDROGENASE/REDUCTASE"/>
    <property type="match status" value="1"/>
</dbReference>
<dbReference type="PANTHER" id="PTHR43544:SF12">
    <property type="entry name" value="NAD(P)-BINDING ROSSMANN-FOLD SUPERFAMILY PROTEIN"/>
    <property type="match status" value="1"/>
</dbReference>
<dbReference type="Pfam" id="PF00106">
    <property type="entry name" value="adh_short"/>
    <property type="match status" value="1"/>
</dbReference>
<accession>A0ABW1XMR0</accession>
<sequence length="235" mass="25541">MSVLIIGGAGGIGSACANQFCAEGHDVIAVSRSTVSGLADEVQQQHYNGEESGIAELCQRWVAQSRQFRHIVIATGVLHDNTFAPEKRLEDLTDTAMQRVFAINTQLPLLWLKHLIPLLSGKKPVTVAVLSARVGSIGDNRLGGWYSYRMSKAALNMGLQCAAVELARRAKQCKLIAFHPGTTDTNLSKPFQANVPAEKLFTPAFVAKRLASMMHAAEADGQLSYLDWDGKPIPW</sequence>
<evidence type="ECO:0000313" key="2">
    <source>
        <dbReference type="Proteomes" id="UP001596364"/>
    </source>
</evidence>
<evidence type="ECO:0000313" key="1">
    <source>
        <dbReference type="EMBL" id="MFC6440667.1"/>
    </source>
</evidence>